<proteinExistence type="inferred from homology"/>
<dbReference type="EMBL" id="JAPMOS010000034">
    <property type="protein sequence ID" value="KAJ4458144.1"/>
    <property type="molecule type" value="Genomic_DNA"/>
</dbReference>
<evidence type="ECO:0000256" key="4">
    <source>
        <dbReference type="ARBA" id="ARBA00022846"/>
    </source>
</evidence>
<keyword evidence="2" id="KW-0963">Cytoplasm</keyword>
<name>A0ABQ8UFW8_9EUKA</name>
<evidence type="ECO:0000256" key="10">
    <source>
        <dbReference type="ARBA" id="ARBA00041080"/>
    </source>
</evidence>
<evidence type="ECO:0000256" key="7">
    <source>
        <dbReference type="ARBA" id="ARBA00023273"/>
    </source>
</evidence>
<comment type="caution">
    <text evidence="12">The sequence shown here is derived from an EMBL/GenBank/DDBJ whole genome shotgun (WGS) entry which is preliminary data.</text>
</comment>
<keyword evidence="4" id="KW-0282">Flagellum</keyword>
<evidence type="ECO:0000256" key="6">
    <source>
        <dbReference type="ARBA" id="ARBA00023212"/>
    </source>
</evidence>
<reference evidence="12" key="1">
    <citation type="journal article" date="2022" name="bioRxiv">
        <title>Genomics of Preaxostyla Flagellates Illuminates Evolutionary Transitions and the Path Towards Mitochondrial Loss.</title>
        <authorList>
            <person name="Novak L.V.F."/>
            <person name="Treitli S.C."/>
            <person name="Pyrih J."/>
            <person name="Halakuc P."/>
            <person name="Pipaliya S.V."/>
            <person name="Vacek V."/>
            <person name="Brzon O."/>
            <person name="Soukal P."/>
            <person name="Eme L."/>
            <person name="Dacks J.B."/>
            <person name="Karnkowska A."/>
            <person name="Elias M."/>
            <person name="Hampl V."/>
        </authorList>
    </citation>
    <scope>NUCLEOTIDE SEQUENCE</scope>
    <source>
        <strain evidence="12">RCP-MX</strain>
    </source>
</reference>
<dbReference type="InterPro" id="IPR055316">
    <property type="entry name" value="RSP9"/>
</dbReference>
<sequence>MCSIDFQLFDDAGVVWSPREKVALRSVLPDLQKRYALKNIYPWGKVTGLNGDYLIVQGRQEWLDEPTTLYSLDCVNWAQLPEIDEEAMSKCNKMPDLFFGNPNHEYIIREKIIDPTQPPEPASKEIALGEDGTPLPDPEEEEEDKPEEGAADASEPKKKSPYKKTTFKEDKRLAVFVHQVDASTALVPRGYLMVNATHNVVLNRMFQGLPQSEALKASAYMHQRAPEQGDRLAVLQQEGLTETRDFLDTIEGDAPVGCWSMQYDAAVRLVLLRNLLWPGSVFFMRPETSQWGRCYVGTGVQNTDIAFMLAPNRNPVPGKALMEVVDATNAEMERKLLEKTAPPQPAEGEEAAGEAPADA</sequence>
<feature type="region of interest" description="Disordered" evidence="11">
    <location>
        <begin position="113"/>
        <end position="164"/>
    </location>
</feature>
<feature type="region of interest" description="Disordered" evidence="11">
    <location>
        <begin position="337"/>
        <end position="359"/>
    </location>
</feature>
<dbReference type="PANTHER" id="PTHR22069:SF0">
    <property type="entry name" value="RADIAL SPOKE HEAD PROTEIN 9 HOMOLOG"/>
    <property type="match status" value="1"/>
</dbReference>
<evidence type="ECO:0000313" key="12">
    <source>
        <dbReference type="EMBL" id="KAJ4458144.1"/>
    </source>
</evidence>
<keyword evidence="13" id="KW-1185">Reference proteome</keyword>
<keyword evidence="7" id="KW-0966">Cell projection</keyword>
<evidence type="ECO:0000256" key="9">
    <source>
        <dbReference type="ARBA" id="ARBA00038319"/>
    </source>
</evidence>
<organism evidence="12 13">
    <name type="scientific">Paratrimastix pyriformis</name>
    <dbReference type="NCBI Taxonomy" id="342808"/>
    <lineage>
        <taxon>Eukaryota</taxon>
        <taxon>Metamonada</taxon>
        <taxon>Preaxostyla</taxon>
        <taxon>Paratrimastigidae</taxon>
        <taxon>Paratrimastix</taxon>
    </lineage>
</organism>
<keyword evidence="5" id="KW-0969">Cilium</keyword>
<evidence type="ECO:0000256" key="2">
    <source>
        <dbReference type="ARBA" id="ARBA00022490"/>
    </source>
</evidence>
<keyword evidence="3" id="KW-0970">Cilium biogenesis/degradation</keyword>
<dbReference type="Pfam" id="PF04712">
    <property type="entry name" value="Radial_spoke"/>
    <property type="match status" value="1"/>
</dbReference>
<gene>
    <name evidence="12" type="ORF">PAPYR_6266</name>
</gene>
<dbReference type="PANTHER" id="PTHR22069">
    <property type="entry name" value="MITOCHONDRIAL RIBOSOMAL PROTEIN S18"/>
    <property type="match status" value="1"/>
</dbReference>
<accession>A0ABQ8UFW8</accession>
<evidence type="ECO:0000256" key="11">
    <source>
        <dbReference type="SAM" id="MobiDB-lite"/>
    </source>
</evidence>
<evidence type="ECO:0000256" key="1">
    <source>
        <dbReference type="ARBA" id="ARBA00004611"/>
    </source>
</evidence>
<feature type="compositionally biased region" description="Acidic residues" evidence="11">
    <location>
        <begin position="137"/>
        <end position="150"/>
    </location>
</feature>
<comment type="subcellular location">
    <subcellularLocation>
        <location evidence="8">Cell projection</location>
        <location evidence="8">Kinocilium</location>
    </subcellularLocation>
    <subcellularLocation>
        <location evidence="1">Cytoplasm</location>
        <location evidence="1">Cytoskeleton</location>
        <location evidence="1">Flagellum axoneme</location>
    </subcellularLocation>
</comment>
<dbReference type="InterPro" id="IPR006802">
    <property type="entry name" value="Radial_spoke"/>
</dbReference>
<protein>
    <recommendedName>
        <fullName evidence="10">Radial spoke head protein 9 homolog</fullName>
    </recommendedName>
</protein>
<evidence type="ECO:0000256" key="3">
    <source>
        <dbReference type="ARBA" id="ARBA00022794"/>
    </source>
</evidence>
<evidence type="ECO:0000313" key="13">
    <source>
        <dbReference type="Proteomes" id="UP001141327"/>
    </source>
</evidence>
<comment type="similarity">
    <text evidence="9">Belongs to the flagellar radial spoke RSP9 family.</text>
</comment>
<keyword evidence="6" id="KW-0206">Cytoskeleton</keyword>
<evidence type="ECO:0000256" key="5">
    <source>
        <dbReference type="ARBA" id="ARBA00023069"/>
    </source>
</evidence>
<dbReference type="Proteomes" id="UP001141327">
    <property type="component" value="Unassembled WGS sequence"/>
</dbReference>
<evidence type="ECO:0000256" key="8">
    <source>
        <dbReference type="ARBA" id="ARBA00037822"/>
    </source>
</evidence>